<dbReference type="InterPro" id="IPR005135">
    <property type="entry name" value="Endo/exonuclease/phosphatase"/>
</dbReference>
<dbReference type="PANTHER" id="PTHR12121:SF34">
    <property type="entry name" value="PROTEIN ANGEL"/>
    <property type="match status" value="1"/>
</dbReference>
<evidence type="ECO:0000313" key="3">
    <source>
        <dbReference type="Proteomes" id="UP000610931"/>
    </source>
</evidence>
<keyword evidence="2" id="KW-0378">Hydrolase</keyword>
<dbReference type="SUPFAM" id="SSF56219">
    <property type="entry name" value="DNase I-like"/>
    <property type="match status" value="1"/>
</dbReference>
<dbReference type="RefSeq" id="WP_199116739.1">
    <property type="nucleotide sequence ID" value="NZ_JAELVQ010000031.1"/>
</dbReference>
<comment type="caution">
    <text evidence="2">The sequence shown here is derived from an EMBL/GenBank/DDBJ whole genome shotgun (WGS) entry which is preliminary data.</text>
</comment>
<dbReference type="GO" id="GO:0000175">
    <property type="term" value="F:3'-5'-RNA exonuclease activity"/>
    <property type="evidence" value="ECO:0007669"/>
    <property type="project" value="TreeGrafter"/>
</dbReference>
<accession>A0A8J7LPN6</accession>
<organism evidence="2 3">
    <name type="scientific">Snuella sedimenti</name>
    <dbReference type="NCBI Taxonomy" id="2798802"/>
    <lineage>
        <taxon>Bacteria</taxon>
        <taxon>Pseudomonadati</taxon>
        <taxon>Bacteroidota</taxon>
        <taxon>Flavobacteriia</taxon>
        <taxon>Flavobacteriales</taxon>
        <taxon>Flavobacteriaceae</taxon>
        <taxon>Snuella</taxon>
    </lineage>
</organism>
<feature type="domain" description="Endonuclease/exonuclease/phosphatase" evidence="1">
    <location>
        <begin position="45"/>
        <end position="284"/>
    </location>
</feature>
<keyword evidence="2" id="KW-0540">Nuclease</keyword>
<keyword evidence="3" id="KW-1185">Reference proteome</keyword>
<dbReference type="Pfam" id="PF03372">
    <property type="entry name" value="Exo_endo_phos"/>
    <property type="match status" value="1"/>
</dbReference>
<dbReference type="Gene3D" id="3.60.10.10">
    <property type="entry name" value="Endonuclease/exonuclease/phosphatase"/>
    <property type="match status" value="1"/>
</dbReference>
<dbReference type="GO" id="GO:0004519">
    <property type="term" value="F:endonuclease activity"/>
    <property type="evidence" value="ECO:0007669"/>
    <property type="project" value="UniProtKB-KW"/>
</dbReference>
<reference evidence="2" key="1">
    <citation type="submission" date="2020-12" db="EMBL/GenBank/DDBJ databases">
        <title>Snuella sp. nov., isolated from sediment in Incheon.</title>
        <authorList>
            <person name="Kim W."/>
        </authorList>
    </citation>
    <scope>NUCLEOTIDE SEQUENCE</scope>
    <source>
        <strain evidence="2">CAU 1569</strain>
    </source>
</reference>
<evidence type="ECO:0000259" key="1">
    <source>
        <dbReference type="Pfam" id="PF03372"/>
    </source>
</evidence>
<dbReference type="PANTHER" id="PTHR12121">
    <property type="entry name" value="CARBON CATABOLITE REPRESSOR PROTEIN 4"/>
    <property type="match status" value="1"/>
</dbReference>
<dbReference type="InterPro" id="IPR036691">
    <property type="entry name" value="Endo/exonu/phosph_ase_sf"/>
</dbReference>
<dbReference type="EMBL" id="JAELVQ010000031">
    <property type="protein sequence ID" value="MBJ6369613.1"/>
    <property type="molecule type" value="Genomic_DNA"/>
</dbReference>
<dbReference type="InterPro" id="IPR050410">
    <property type="entry name" value="CCR4/nocturin_mRNA_transcr"/>
</dbReference>
<protein>
    <submittedName>
        <fullName evidence="2">Endonuclease/exonuclease/phosphatase family protein</fullName>
    </submittedName>
</protein>
<gene>
    <name evidence="2" type="ORF">JF259_16120</name>
</gene>
<dbReference type="AlphaFoldDB" id="A0A8J7LPN6"/>
<proteinExistence type="predicted"/>
<evidence type="ECO:0000313" key="2">
    <source>
        <dbReference type="EMBL" id="MBJ6369613.1"/>
    </source>
</evidence>
<name>A0A8J7LPN6_9FLAO</name>
<keyword evidence="2" id="KW-0255">Endonuclease</keyword>
<dbReference type="Proteomes" id="UP000610931">
    <property type="component" value="Unassembled WGS sequence"/>
</dbReference>
<sequence>MGKSVCKITKNVQIVLLIMFVYGSTFSQTSSTGIERLLNTKLRIASYNVFWGSVFPQDSGEPPLPGRHNAQDRTSNFVRIHNAVKPDIWALQEVLYSKIERETKTLQGHLDYFNKVTSENWNVAADEKGRMVFSRYPIKWKKEIALRMFTVLIDLPDSISREDLLLVNVHLHWKDPEQRAKEARMIANFLKDVIDGKNSDVPTNSLLMVCGDFNSRRDDLPYKIISSLNPTLNIEGDYSPMLKDQQPLQLKNHSPISSGSVMFDDGSTVVQGGTIDFMLFSGKSLKMTNNFMLNTLTLDQKTLDINKLECNDVALDPNQPLKGKVSFDHLPLIADFSNKK</sequence>